<dbReference type="Pfam" id="PF00005">
    <property type="entry name" value="ABC_tran"/>
    <property type="match status" value="2"/>
</dbReference>
<dbReference type="Pfam" id="PF00664">
    <property type="entry name" value="ABC_membrane"/>
    <property type="match status" value="1"/>
</dbReference>
<keyword evidence="5" id="KW-0677">Repeat</keyword>
<evidence type="ECO:0000313" key="16">
    <source>
        <dbReference type="EMBL" id="VUZ54293.1"/>
    </source>
</evidence>
<dbReference type="FunFam" id="3.40.50.300:FF:000251">
    <property type="entry name" value="ABC transporter B family member 19"/>
    <property type="match status" value="1"/>
</dbReference>
<dbReference type="InterPro" id="IPR027417">
    <property type="entry name" value="P-loop_NTPase"/>
</dbReference>
<evidence type="ECO:0000256" key="11">
    <source>
        <dbReference type="ARBA" id="ARBA00023180"/>
    </source>
</evidence>
<dbReference type="GO" id="GO:0016020">
    <property type="term" value="C:membrane"/>
    <property type="evidence" value="ECO:0007669"/>
    <property type="project" value="UniProtKB-SubCell"/>
</dbReference>
<accession>A0A564Z5J8</accession>
<feature type="domain" description="ABC transporter" evidence="14">
    <location>
        <begin position="530"/>
        <end position="787"/>
    </location>
</feature>
<dbReference type="EMBL" id="CABIJS010000632">
    <property type="protein sequence ID" value="VUZ54293.1"/>
    <property type="molecule type" value="Genomic_DNA"/>
</dbReference>
<dbReference type="FunFam" id="3.40.50.300:FF:000479">
    <property type="entry name" value="Multidrug resistance protein 1A"/>
    <property type="match status" value="1"/>
</dbReference>
<comment type="similarity">
    <text evidence="2">Belongs to the ABC transporter superfamily. ABCB family. Multidrug resistance exporter (TC 3.A.1.201) subfamily.</text>
</comment>
<feature type="domain" description="ABC transporter" evidence="14">
    <location>
        <begin position="30"/>
        <end position="268"/>
    </location>
</feature>
<keyword evidence="3" id="KW-0813">Transport</keyword>
<keyword evidence="8" id="KW-1278">Translocase</keyword>
<dbReference type="InterPro" id="IPR003439">
    <property type="entry name" value="ABC_transporter-like_ATP-bd"/>
</dbReference>
<dbReference type="Gene3D" id="3.40.50.300">
    <property type="entry name" value="P-loop containing nucleotide triphosphate hydrolases"/>
    <property type="match status" value="2"/>
</dbReference>
<evidence type="ECO:0000256" key="8">
    <source>
        <dbReference type="ARBA" id="ARBA00022967"/>
    </source>
</evidence>
<name>A0A564Z5J8_HYMDI</name>
<dbReference type="InterPro" id="IPR039421">
    <property type="entry name" value="Type_1_exporter"/>
</dbReference>
<dbReference type="PROSITE" id="PS50893">
    <property type="entry name" value="ABC_TRANSPORTER_2"/>
    <property type="match status" value="2"/>
</dbReference>
<evidence type="ECO:0000259" key="15">
    <source>
        <dbReference type="PROSITE" id="PS50929"/>
    </source>
</evidence>
<feature type="domain" description="ABC transmembrane type-1" evidence="15">
    <location>
        <begin position="301"/>
        <end position="489"/>
    </location>
</feature>
<sequence length="788" mass="86545">MRVVFFRKIPPIDKQPSEDKIRLSSLKCDIVFEKVSFYYPTRPDVLVLDDFNWHIKPGQDLALVGASGSGKSTIVQLLQRLYDPTSGRIKVDGVDLRDLDLHWWRSRLGVVSQEPVLFAGSLGENISLGKVDATAEEIEKAAVKAHAHDFITKLPDAYDTVFVTQDGGGGMSGGQKQRIAIARALIREPRLLLLDEATSALDTRSEKAVQSALDEAMKGRTTVTVAHRLTTIKSADVILVMEHGRVVESGNHDELMRLNGVYANLASKGPAKKANESEGSEEESGDDDDVENIIKSAQQRQGYTFGIAGGKLTTRCRQLLFETFLKQEVGWFDKPENQPGALTGRLAADVPTLQNLTGRRLASLIETFVLIVTSLLIAFIYSWQVALLSLAYFPILVVAGMFEMQSWSAEVTRKGVKGAAVAQEAFSGSKTVSALQAEEHFNKKYDSQALLSQKQILRGVVRYALVNGIANSLMCFEFAGVFYLGGYLLDAKKASEASKAIFEVLHRRAHLAPDEGDFPDLDKHALTGKIVFNNLKFKYPTRKKVPVLKSFTFTVPAGKSVALVGQSGCGKSTVLQLIQRFYDPSTSHNVTDEGIFLDRKDIRDLAPNWIRRQLGVVSQEPNLLDLTIKENIAYGLNYLQEGDNASDIPIERIIEAARSANAHNFISELPEGYETRVGPRGSRLSGGQKQRIAIARALIRKPRLLLLDEATAALDAESERIVQGALDEAMKKSEGGVKRTCLVVAHRLSTVENCDLVVVLDKGRAVEWGTPGALLEAKGAYYALHNAV</sequence>
<dbReference type="Gene3D" id="1.20.1560.10">
    <property type="entry name" value="ABC transporter type 1, transmembrane domain"/>
    <property type="match status" value="3"/>
</dbReference>
<keyword evidence="10 13" id="KW-0472">Membrane</keyword>
<dbReference type="GO" id="GO:0140359">
    <property type="term" value="F:ABC-type transporter activity"/>
    <property type="evidence" value="ECO:0007669"/>
    <property type="project" value="InterPro"/>
</dbReference>
<dbReference type="GO" id="GO:0005524">
    <property type="term" value="F:ATP binding"/>
    <property type="evidence" value="ECO:0007669"/>
    <property type="project" value="UniProtKB-KW"/>
</dbReference>
<keyword evidence="4 13" id="KW-0812">Transmembrane</keyword>
<reference evidence="16 17" key="1">
    <citation type="submission" date="2019-07" db="EMBL/GenBank/DDBJ databases">
        <authorList>
            <person name="Jastrzebski P J."/>
            <person name="Paukszto L."/>
            <person name="Jastrzebski P J."/>
        </authorList>
    </citation>
    <scope>NUCLEOTIDE SEQUENCE [LARGE SCALE GENOMIC DNA]</scope>
    <source>
        <strain evidence="16 17">WMS-il1</strain>
    </source>
</reference>
<proteinExistence type="inferred from homology"/>
<dbReference type="Proteomes" id="UP000321570">
    <property type="component" value="Unassembled WGS sequence"/>
</dbReference>
<evidence type="ECO:0000256" key="5">
    <source>
        <dbReference type="ARBA" id="ARBA00022737"/>
    </source>
</evidence>
<organism evidence="16 17">
    <name type="scientific">Hymenolepis diminuta</name>
    <name type="common">Rat tapeworm</name>
    <dbReference type="NCBI Taxonomy" id="6216"/>
    <lineage>
        <taxon>Eukaryota</taxon>
        <taxon>Metazoa</taxon>
        <taxon>Spiralia</taxon>
        <taxon>Lophotrochozoa</taxon>
        <taxon>Platyhelminthes</taxon>
        <taxon>Cestoda</taxon>
        <taxon>Eucestoda</taxon>
        <taxon>Cyclophyllidea</taxon>
        <taxon>Hymenolepididae</taxon>
        <taxon>Hymenolepis</taxon>
    </lineage>
</organism>
<evidence type="ECO:0000256" key="9">
    <source>
        <dbReference type="ARBA" id="ARBA00022989"/>
    </source>
</evidence>
<feature type="transmembrane region" description="Helical" evidence="13">
    <location>
        <begin position="387"/>
        <end position="404"/>
    </location>
</feature>
<keyword evidence="17" id="KW-1185">Reference proteome</keyword>
<keyword evidence="9 13" id="KW-1133">Transmembrane helix</keyword>
<feature type="transmembrane region" description="Helical" evidence="13">
    <location>
        <begin position="464"/>
        <end position="489"/>
    </location>
</feature>
<evidence type="ECO:0008006" key="18">
    <source>
        <dbReference type="Google" id="ProtNLM"/>
    </source>
</evidence>
<evidence type="ECO:0000256" key="7">
    <source>
        <dbReference type="ARBA" id="ARBA00022840"/>
    </source>
</evidence>
<dbReference type="PANTHER" id="PTHR24221:SF503">
    <property type="entry name" value="MITOCHONDRIAL POTASSIUM CHANNEL ATP-BINDING SUBUNIT"/>
    <property type="match status" value="1"/>
</dbReference>
<dbReference type="SUPFAM" id="SSF90123">
    <property type="entry name" value="ABC transporter transmembrane region"/>
    <property type="match status" value="1"/>
</dbReference>
<evidence type="ECO:0000256" key="10">
    <source>
        <dbReference type="ARBA" id="ARBA00023136"/>
    </source>
</evidence>
<evidence type="ECO:0000256" key="12">
    <source>
        <dbReference type="SAM" id="MobiDB-lite"/>
    </source>
</evidence>
<protein>
    <recommendedName>
        <fullName evidence="18">ABC transporter domain-containing protein</fullName>
    </recommendedName>
</protein>
<evidence type="ECO:0000259" key="14">
    <source>
        <dbReference type="PROSITE" id="PS50893"/>
    </source>
</evidence>
<keyword evidence="7" id="KW-0067">ATP-binding</keyword>
<evidence type="ECO:0000256" key="6">
    <source>
        <dbReference type="ARBA" id="ARBA00022741"/>
    </source>
</evidence>
<dbReference type="CDD" id="cd18578">
    <property type="entry name" value="ABC_6TM_Pgp_ABCB1_D2_like"/>
    <property type="match status" value="1"/>
</dbReference>
<evidence type="ECO:0000256" key="2">
    <source>
        <dbReference type="ARBA" id="ARBA00007577"/>
    </source>
</evidence>
<dbReference type="PROSITE" id="PS00211">
    <property type="entry name" value="ABC_TRANSPORTER_1"/>
    <property type="match status" value="2"/>
</dbReference>
<dbReference type="AlphaFoldDB" id="A0A564Z5J8"/>
<dbReference type="InterPro" id="IPR011527">
    <property type="entry name" value="ABC1_TM_dom"/>
</dbReference>
<evidence type="ECO:0000256" key="13">
    <source>
        <dbReference type="SAM" id="Phobius"/>
    </source>
</evidence>
<feature type="compositionally biased region" description="Acidic residues" evidence="12">
    <location>
        <begin position="278"/>
        <end position="289"/>
    </location>
</feature>
<dbReference type="InterPro" id="IPR003593">
    <property type="entry name" value="AAA+_ATPase"/>
</dbReference>
<dbReference type="InterPro" id="IPR017871">
    <property type="entry name" value="ABC_transporter-like_CS"/>
</dbReference>
<dbReference type="PANTHER" id="PTHR24221">
    <property type="entry name" value="ATP-BINDING CASSETTE SUB-FAMILY B"/>
    <property type="match status" value="1"/>
</dbReference>
<dbReference type="InterPro" id="IPR036640">
    <property type="entry name" value="ABC1_TM_sf"/>
</dbReference>
<evidence type="ECO:0000256" key="1">
    <source>
        <dbReference type="ARBA" id="ARBA00004141"/>
    </source>
</evidence>
<evidence type="ECO:0000256" key="3">
    <source>
        <dbReference type="ARBA" id="ARBA00022448"/>
    </source>
</evidence>
<dbReference type="CDD" id="cd03249">
    <property type="entry name" value="ABC_MTABC3_MDL1_MDL2"/>
    <property type="match status" value="2"/>
</dbReference>
<dbReference type="SUPFAM" id="SSF52540">
    <property type="entry name" value="P-loop containing nucleoside triphosphate hydrolases"/>
    <property type="match status" value="2"/>
</dbReference>
<evidence type="ECO:0000256" key="4">
    <source>
        <dbReference type="ARBA" id="ARBA00022692"/>
    </source>
</evidence>
<dbReference type="GO" id="GO:0016887">
    <property type="term" value="F:ATP hydrolysis activity"/>
    <property type="evidence" value="ECO:0007669"/>
    <property type="project" value="InterPro"/>
</dbReference>
<comment type="subcellular location">
    <subcellularLocation>
        <location evidence="1">Membrane</location>
        <topology evidence="1">Multi-pass membrane protein</topology>
    </subcellularLocation>
</comment>
<dbReference type="SMART" id="SM00382">
    <property type="entry name" value="AAA"/>
    <property type="match status" value="2"/>
</dbReference>
<feature type="region of interest" description="Disordered" evidence="12">
    <location>
        <begin position="268"/>
        <end position="289"/>
    </location>
</feature>
<dbReference type="PROSITE" id="PS50929">
    <property type="entry name" value="ABC_TM1F"/>
    <property type="match status" value="1"/>
</dbReference>
<gene>
    <name evidence="16" type="ORF">WMSIL1_LOCUS12408</name>
</gene>
<keyword evidence="11" id="KW-0325">Glycoprotein</keyword>
<keyword evidence="6" id="KW-0547">Nucleotide-binding</keyword>
<evidence type="ECO:0000313" key="17">
    <source>
        <dbReference type="Proteomes" id="UP000321570"/>
    </source>
</evidence>